<evidence type="ECO:0000313" key="1">
    <source>
        <dbReference type="EMBL" id="KAB8040882.1"/>
    </source>
</evidence>
<name>A0A6N6VZX2_9BACT</name>
<proteinExistence type="predicted"/>
<protein>
    <submittedName>
        <fullName evidence="1">Uncharacterized protein</fullName>
    </submittedName>
</protein>
<accession>A0A6N6VZX2</accession>
<dbReference type="Proteomes" id="UP000437748">
    <property type="component" value="Unassembled WGS sequence"/>
</dbReference>
<dbReference type="EMBL" id="WFLM01000001">
    <property type="protein sequence ID" value="KAB8040882.1"/>
    <property type="molecule type" value="Genomic_DNA"/>
</dbReference>
<evidence type="ECO:0000313" key="2">
    <source>
        <dbReference type="Proteomes" id="UP000437748"/>
    </source>
</evidence>
<comment type="caution">
    <text evidence="1">The sequence shown here is derived from an EMBL/GenBank/DDBJ whole genome shotgun (WGS) entry which is preliminary data.</text>
</comment>
<keyword evidence="2" id="KW-1185">Reference proteome</keyword>
<gene>
    <name evidence="1" type="ORF">GCL60_02840</name>
</gene>
<dbReference type="RefSeq" id="WP_153418404.1">
    <property type="nucleotide sequence ID" value="NZ_WFLM01000001.1"/>
</dbReference>
<dbReference type="AlphaFoldDB" id="A0A6N6VZX2"/>
<reference evidence="1 2" key="1">
    <citation type="submission" date="2019-10" db="EMBL/GenBank/DDBJ databases">
        <title>New species of Slilvanegrellaceae.</title>
        <authorList>
            <person name="Pitt A."/>
            <person name="Hahn M.W."/>
        </authorList>
    </citation>
    <scope>NUCLEOTIDE SEQUENCE [LARGE SCALE GENOMIC DNA]</scope>
    <source>
        <strain evidence="1 2">SP-Ram-0.45-NSY-1</strain>
    </source>
</reference>
<sequence length="83" mass="9580">MQNSFELMLNKTSPYLSPQNQIAIKSQSLKVTKYIYQNYSYFSPLIGPVSLATIFANDFISASYQKIKDITLSSLNFIYYFVE</sequence>
<organism evidence="1 2">
    <name type="scientific">Silvanigrella paludirubra</name>
    <dbReference type="NCBI Taxonomy" id="2499159"/>
    <lineage>
        <taxon>Bacteria</taxon>
        <taxon>Pseudomonadati</taxon>
        <taxon>Bdellovibrionota</taxon>
        <taxon>Oligoflexia</taxon>
        <taxon>Silvanigrellales</taxon>
        <taxon>Silvanigrellaceae</taxon>
        <taxon>Silvanigrella</taxon>
    </lineage>
</organism>